<comment type="caution">
    <text evidence="1">The sequence shown here is derived from an EMBL/GenBank/DDBJ whole genome shotgun (WGS) entry which is preliminary data.</text>
</comment>
<dbReference type="AlphaFoldDB" id="A0A812M3B4"/>
<dbReference type="Proteomes" id="UP000604046">
    <property type="component" value="Unassembled WGS sequence"/>
</dbReference>
<proteinExistence type="predicted"/>
<protein>
    <submittedName>
        <fullName evidence="1">Mcm9 protein</fullName>
    </submittedName>
</protein>
<sequence length="167" mass="19717">MARRVLGLGRHSGEAWLEYEIRTRQAVKCILLEHGREMWGVTYLRRYWRYAGHLARADVRCNVAANLLYTRDIQWWREHRHTTKHPGRFPPTGVDRVLDAFVTQELKEDWKTVAQDRRRWEALLQRSREIAIWKSATVSRFRVFATVCLTVATEGVSARRSLELPCL</sequence>
<reference evidence="1" key="1">
    <citation type="submission" date="2021-02" db="EMBL/GenBank/DDBJ databases">
        <authorList>
            <person name="Dougan E. K."/>
            <person name="Rhodes N."/>
            <person name="Thang M."/>
            <person name="Chan C."/>
        </authorList>
    </citation>
    <scope>NUCLEOTIDE SEQUENCE</scope>
</reference>
<dbReference type="EMBL" id="CAJNDS010001158">
    <property type="protein sequence ID" value="CAE7249938.1"/>
    <property type="molecule type" value="Genomic_DNA"/>
</dbReference>
<keyword evidence="2" id="KW-1185">Reference proteome</keyword>
<evidence type="ECO:0000313" key="2">
    <source>
        <dbReference type="Proteomes" id="UP000604046"/>
    </source>
</evidence>
<evidence type="ECO:0000313" key="1">
    <source>
        <dbReference type="EMBL" id="CAE7249938.1"/>
    </source>
</evidence>
<accession>A0A812M3B4</accession>
<organism evidence="1 2">
    <name type="scientific">Symbiodinium natans</name>
    <dbReference type="NCBI Taxonomy" id="878477"/>
    <lineage>
        <taxon>Eukaryota</taxon>
        <taxon>Sar</taxon>
        <taxon>Alveolata</taxon>
        <taxon>Dinophyceae</taxon>
        <taxon>Suessiales</taxon>
        <taxon>Symbiodiniaceae</taxon>
        <taxon>Symbiodinium</taxon>
    </lineage>
</organism>
<name>A0A812M3B4_9DINO</name>
<gene>
    <name evidence="1" type="primary">Mcm9</name>
    <name evidence="1" type="ORF">SNAT2548_LOCUS12230</name>
</gene>